<keyword evidence="1" id="KW-0732">Signal</keyword>
<evidence type="ECO:0008006" key="4">
    <source>
        <dbReference type="Google" id="ProtNLM"/>
    </source>
</evidence>
<evidence type="ECO:0000313" key="2">
    <source>
        <dbReference type="EMBL" id="MFD2603829.1"/>
    </source>
</evidence>
<dbReference type="Proteomes" id="UP001597480">
    <property type="component" value="Unassembled WGS sequence"/>
</dbReference>
<comment type="caution">
    <text evidence="2">The sequence shown here is derived from an EMBL/GenBank/DDBJ whole genome shotgun (WGS) entry which is preliminary data.</text>
</comment>
<protein>
    <recommendedName>
        <fullName evidence="4">DUF4440 domain-containing protein</fullName>
    </recommendedName>
</protein>
<name>A0ABW5NY54_9FLAO</name>
<organism evidence="2 3">
    <name type="scientific">Flavobacterium suzhouense</name>
    <dbReference type="NCBI Taxonomy" id="1529638"/>
    <lineage>
        <taxon>Bacteria</taxon>
        <taxon>Pseudomonadati</taxon>
        <taxon>Bacteroidota</taxon>
        <taxon>Flavobacteriia</taxon>
        <taxon>Flavobacteriales</taxon>
        <taxon>Flavobacteriaceae</taxon>
        <taxon>Flavobacterium</taxon>
    </lineage>
</organism>
<gene>
    <name evidence="2" type="ORF">ACFSR3_17320</name>
</gene>
<feature type="chain" id="PRO_5045419523" description="DUF4440 domain-containing protein" evidence="1">
    <location>
        <begin position="20"/>
        <end position="177"/>
    </location>
</feature>
<sequence length="177" mass="20293">MKTKLLFLSLFFTFFLSQAQNNDLYIKIMLEQANEMGKKFVERDYAGFLKYAHPATIKAMRGEKEALKKMNEQMMEIAKEGIIVTDVNFGTPTKIITVDSELQCTLPQILTMDLPEGKLTATTTVIAISKDNGKNWYFLDTANYNFQDMRMLLPNLSDQIVIPERTEPSFEPNTKTE</sequence>
<evidence type="ECO:0000256" key="1">
    <source>
        <dbReference type="SAM" id="SignalP"/>
    </source>
</evidence>
<feature type="signal peptide" evidence="1">
    <location>
        <begin position="1"/>
        <end position="19"/>
    </location>
</feature>
<dbReference type="EMBL" id="JBHUMD010000030">
    <property type="protein sequence ID" value="MFD2603829.1"/>
    <property type="molecule type" value="Genomic_DNA"/>
</dbReference>
<dbReference type="RefSeq" id="WP_379822801.1">
    <property type="nucleotide sequence ID" value="NZ_JBHUMD010000030.1"/>
</dbReference>
<proteinExistence type="predicted"/>
<keyword evidence="3" id="KW-1185">Reference proteome</keyword>
<evidence type="ECO:0000313" key="3">
    <source>
        <dbReference type="Proteomes" id="UP001597480"/>
    </source>
</evidence>
<reference evidence="3" key="1">
    <citation type="journal article" date="2019" name="Int. J. Syst. Evol. Microbiol.">
        <title>The Global Catalogue of Microorganisms (GCM) 10K type strain sequencing project: providing services to taxonomists for standard genome sequencing and annotation.</title>
        <authorList>
            <consortium name="The Broad Institute Genomics Platform"/>
            <consortium name="The Broad Institute Genome Sequencing Center for Infectious Disease"/>
            <person name="Wu L."/>
            <person name="Ma J."/>
        </authorList>
    </citation>
    <scope>NUCLEOTIDE SEQUENCE [LARGE SCALE GENOMIC DNA]</scope>
    <source>
        <strain evidence="3">KCTC 42107</strain>
    </source>
</reference>
<accession>A0ABW5NY54</accession>